<feature type="transmembrane region" description="Helical" evidence="1">
    <location>
        <begin position="97"/>
        <end position="119"/>
    </location>
</feature>
<evidence type="ECO:0000313" key="2">
    <source>
        <dbReference type="EMBL" id="ANZ75807.1"/>
    </source>
</evidence>
<accession>A0A1B2JCT8</accession>
<dbReference type="EMBL" id="CP014585">
    <property type="protein sequence ID" value="ANZ75807.1"/>
    <property type="molecule type" value="Genomic_DNA"/>
</dbReference>
<keyword evidence="1" id="KW-1133">Transmembrane helix</keyword>
<feature type="transmembrane region" description="Helical" evidence="1">
    <location>
        <begin position="7"/>
        <end position="26"/>
    </location>
</feature>
<sequence>MEKSKSIAGIVGPTLTVMVFSEMRLWNPTLYDTQIVPLIYLNGVLLFVAGLSIVKSHNIWRYGWQTLITVVGYSAIVLGLFRMFFPQIQKAGFKNNNYISIVEIAFILIGIFLMFKAYFPQRNSL</sequence>
<protein>
    <submittedName>
        <fullName evidence="2">BA75_01999T0</fullName>
    </submittedName>
</protein>
<name>A0A1B2JCT8_PICPA</name>
<dbReference type="OrthoDB" id="4140444at2759"/>
<keyword evidence="1" id="KW-0472">Membrane</keyword>
<keyword evidence="1" id="KW-0812">Transmembrane</keyword>
<dbReference type="AlphaFoldDB" id="A0A1B2JCT8"/>
<evidence type="ECO:0000313" key="3">
    <source>
        <dbReference type="Proteomes" id="UP000094565"/>
    </source>
</evidence>
<feature type="transmembrane region" description="Helical" evidence="1">
    <location>
        <begin position="66"/>
        <end position="85"/>
    </location>
</feature>
<gene>
    <name evidence="2" type="ORF">ATY40_BA7501999</name>
</gene>
<dbReference type="Proteomes" id="UP000094565">
    <property type="component" value="Chromosome 2"/>
</dbReference>
<evidence type="ECO:0000256" key="1">
    <source>
        <dbReference type="SAM" id="Phobius"/>
    </source>
</evidence>
<feature type="transmembrane region" description="Helical" evidence="1">
    <location>
        <begin position="38"/>
        <end position="54"/>
    </location>
</feature>
<keyword evidence="3" id="KW-1185">Reference proteome</keyword>
<reference evidence="2 3" key="1">
    <citation type="submission" date="2016-02" db="EMBL/GenBank/DDBJ databases">
        <title>Comparative genomic and transcriptomic foundation for Pichia pastoris.</title>
        <authorList>
            <person name="Love K.R."/>
            <person name="Shah K.A."/>
            <person name="Whittaker C.A."/>
            <person name="Wu J."/>
            <person name="Bartlett M.C."/>
            <person name="Ma D."/>
            <person name="Leeson R.L."/>
            <person name="Priest M."/>
            <person name="Young S.K."/>
            <person name="Love J.C."/>
        </authorList>
    </citation>
    <scope>NUCLEOTIDE SEQUENCE [LARGE SCALE GENOMIC DNA]</scope>
    <source>
        <strain evidence="2 3">ATCC 28485</strain>
    </source>
</reference>
<organism evidence="2 3">
    <name type="scientific">Komagataella pastoris</name>
    <name type="common">Yeast</name>
    <name type="synonym">Pichia pastoris</name>
    <dbReference type="NCBI Taxonomy" id="4922"/>
    <lineage>
        <taxon>Eukaryota</taxon>
        <taxon>Fungi</taxon>
        <taxon>Dikarya</taxon>
        <taxon>Ascomycota</taxon>
        <taxon>Saccharomycotina</taxon>
        <taxon>Pichiomycetes</taxon>
        <taxon>Pichiales</taxon>
        <taxon>Pichiaceae</taxon>
        <taxon>Komagataella</taxon>
    </lineage>
</organism>
<proteinExistence type="predicted"/>